<evidence type="ECO:0000313" key="3">
    <source>
        <dbReference type="EMBL" id="VWO98143.1"/>
    </source>
</evidence>
<evidence type="ECO:0000256" key="1">
    <source>
        <dbReference type="SAM" id="Coils"/>
    </source>
</evidence>
<feature type="compositionally biased region" description="Pro residues" evidence="2">
    <location>
        <begin position="468"/>
        <end position="485"/>
    </location>
</feature>
<organism evidence="3">
    <name type="scientific">Ganoderma boninense</name>
    <dbReference type="NCBI Taxonomy" id="34458"/>
    <lineage>
        <taxon>Eukaryota</taxon>
        <taxon>Fungi</taxon>
        <taxon>Dikarya</taxon>
        <taxon>Basidiomycota</taxon>
        <taxon>Agaricomycotina</taxon>
        <taxon>Agaricomycetes</taxon>
        <taxon>Polyporales</taxon>
        <taxon>Polyporaceae</taxon>
        <taxon>Ganoderma</taxon>
    </lineage>
</organism>
<feature type="compositionally biased region" description="Pro residues" evidence="2">
    <location>
        <begin position="1"/>
        <end position="15"/>
    </location>
</feature>
<gene>
    <name evidence="3" type="primary">I1S0Q0</name>
</gene>
<dbReference type="AlphaFoldDB" id="A0A5K1JZK5"/>
<feature type="compositionally biased region" description="Pro residues" evidence="2">
    <location>
        <begin position="66"/>
        <end position="83"/>
    </location>
</feature>
<keyword evidence="1" id="KW-0175">Coiled coil</keyword>
<feature type="region of interest" description="Disordered" evidence="2">
    <location>
        <begin position="219"/>
        <end position="252"/>
    </location>
</feature>
<accession>A0A5K1JZK5</accession>
<dbReference type="EMBL" id="LR726756">
    <property type="protein sequence ID" value="VWO98143.1"/>
    <property type="molecule type" value="Genomic_DNA"/>
</dbReference>
<feature type="compositionally biased region" description="Polar residues" evidence="2">
    <location>
        <begin position="725"/>
        <end position="735"/>
    </location>
</feature>
<sequence>MGPFPPNPGSAPPATPAANGAAIPENSLGLAASIHAPTQTQTATPSANSAVLQSHSPGLAASMHAPTPPTTVPSGPPAAPQIPQPSWSSSVMDFDPMAGSGGGGNTGGFNSGFNNFFPFPINTFSSPPLGPTAAPNMYPPQPAFAPPQDGWQTAYHAAVSAQDIYRERIRDLSNLNAELQSERDSLRQEVATLRQQSERSPRMREIDTATRGNRYVPYNAETRRNGSTPPSRVNQTRDHTNSSRPMLMAPLGPVTEDELRRTSLRGRRGRPDPSVEADPHSAWYLHYRAYGPPERLPPNTLWIRDIRLPEAAIRAMGPEAEHAEAGRVASARIQHDAEAARRAEPSRTPLRPDYQPPNLARWGLIEITTVLQAHNLRHWAIYGNDIHAERFYRHLNSLYQSNPTLRRSEGIRYLLAAFSADSHLLTFERSAKSSLRRADRKRAAIAAKKTGSSPPSPPGTTPASSGTPVPPSPSAPSVEPPPIPAATPAIATLPRIPPAIVPSEAWQARAFAGRRRDLPPTLRSSDIVRTFLTLPTSEWPLGMRDDQGMFPPRGPNVFSTPLAADVYAEAFISALLPLVPEGRDERFAESAFFRGIIEAFSIPAVYPWVTEQGHYNQLLINDPAPFPYDCTSLSIPHIIAWAQGCGIDQEADLRTFVHAYAINTRYRLEGRRPPASPETEPFQSYPSRASDVIQDAYIPLIPSVETVLTLPRRTYEDQEPANGPAATTSVASDPSNHAAALPEDVDMTPAPETN</sequence>
<feature type="compositionally biased region" description="Low complexity" evidence="2">
    <location>
        <begin position="444"/>
        <end position="453"/>
    </location>
</feature>
<evidence type="ECO:0000256" key="2">
    <source>
        <dbReference type="SAM" id="MobiDB-lite"/>
    </source>
</evidence>
<feature type="region of interest" description="Disordered" evidence="2">
    <location>
        <begin position="1"/>
        <end position="92"/>
    </location>
</feature>
<feature type="region of interest" description="Disordered" evidence="2">
    <location>
        <begin position="713"/>
        <end position="754"/>
    </location>
</feature>
<reference evidence="3" key="1">
    <citation type="submission" date="2019-10" db="EMBL/GenBank/DDBJ databases">
        <authorList>
            <person name="Nor Muhammad N."/>
        </authorList>
    </citation>
    <scope>NUCLEOTIDE SEQUENCE</scope>
</reference>
<feature type="compositionally biased region" description="Low complexity" evidence="2">
    <location>
        <begin position="36"/>
        <end position="50"/>
    </location>
</feature>
<name>A0A5K1JZK5_9APHY</name>
<feature type="region of interest" description="Disordered" evidence="2">
    <location>
        <begin position="438"/>
        <end position="489"/>
    </location>
</feature>
<feature type="compositionally biased region" description="Polar residues" evidence="2">
    <location>
        <begin position="225"/>
        <end position="234"/>
    </location>
</feature>
<proteinExistence type="predicted"/>
<protein>
    <submittedName>
        <fullName evidence="3">Uncharacterized protein</fullName>
    </submittedName>
</protein>
<feature type="coiled-coil region" evidence="1">
    <location>
        <begin position="162"/>
        <end position="196"/>
    </location>
</feature>